<evidence type="ECO:0000313" key="3">
    <source>
        <dbReference type="Proteomes" id="UP000789390"/>
    </source>
</evidence>
<proteinExistence type="predicted"/>
<accession>A0A8J2WM68</accession>
<dbReference type="AlphaFoldDB" id="A0A8J2WM68"/>
<dbReference type="Pfam" id="PF12937">
    <property type="entry name" value="F-box-like"/>
    <property type="match status" value="1"/>
</dbReference>
<reference evidence="2" key="1">
    <citation type="submission" date="2021-11" db="EMBL/GenBank/DDBJ databases">
        <authorList>
            <person name="Schell T."/>
        </authorList>
    </citation>
    <scope>NUCLEOTIDE SEQUENCE</scope>
    <source>
        <strain evidence="2">M5</strain>
    </source>
</reference>
<dbReference type="InterPro" id="IPR001810">
    <property type="entry name" value="F-box_dom"/>
</dbReference>
<name>A0A8J2WM68_9CRUS</name>
<dbReference type="EMBL" id="CAKKLH010000296">
    <property type="protein sequence ID" value="CAH0109909.1"/>
    <property type="molecule type" value="Genomic_DNA"/>
</dbReference>
<dbReference type="Gene3D" id="1.20.1280.50">
    <property type="match status" value="1"/>
</dbReference>
<evidence type="ECO:0000313" key="2">
    <source>
        <dbReference type="EMBL" id="CAH0109909.1"/>
    </source>
</evidence>
<organism evidence="2 3">
    <name type="scientific">Daphnia galeata</name>
    <dbReference type="NCBI Taxonomy" id="27404"/>
    <lineage>
        <taxon>Eukaryota</taxon>
        <taxon>Metazoa</taxon>
        <taxon>Ecdysozoa</taxon>
        <taxon>Arthropoda</taxon>
        <taxon>Crustacea</taxon>
        <taxon>Branchiopoda</taxon>
        <taxon>Diplostraca</taxon>
        <taxon>Cladocera</taxon>
        <taxon>Anomopoda</taxon>
        <taxon>Daphniidae</taxon>
        <taxon>Daphnia</taxon>
    </lineage>
</organism>
<dbReference type="InterPro" id="IPR036047">
    <property type="entry name" value="F-box-like_dom_sf"/>
</dbReference>
<dbReference type="Proteomes" id="UP000789390">
    <property type="component" value="Unassembled WGS sequence"/>
</dbReference>
<sequence>MAGMANQTDDKEMKELNNIGFDIIEGLHCRNMYLVLQQILKYLNGEDLLNAELTSKAWKAAISSVNLSMFWKIQFQRKFANSPLWNNLHFNLAPSYDLALKDHWYSRKLFNKLQFTAETVTKNLMANDLTKDFIHYVVEESRKIHVNGIDFTKKYIFLPFFGFHIQILNRHTLKVEEEIHLPEEQNLYVTFVLYEDSFMCAYNQHITIRHLITKKTEVFKPPIEDDNYIARLFAANGFLVAGIGLKDDEIRDCHTAMIWEIKSPCEIAWENFVMVPSSVRFCDVFMDQRFLIFAHRPSPPSELQYFIRSMSEPRKKGKVFKFPSRFKICMNNIVHVDNFVVKYCDGFLFEARPKHSTTMILSKYDVQSGITDNVSLKVDLGSQSAFLE</sequence>
<dbReference type="SUPFAM" id="SSF81383">
    <property type="entry name" value="F-box domain"/>
    <property type="match status" value="1"/>
</dbReference>
<keyword evidence="3" id="KW-1185">Reference proteome</keyword>
<comment type="caution">
    <text evidence="2">The sequence shown here is derived from an EMBL/GenBank/DDBJ whole genome shotgun (WGS) entry which is preliminary data.</text>
</comment>
<protein>
    <recommendedName>
        <fullName evidence="1">F-box domain-containing protein</fullName>
    </recommendedName>
</protein>
<evidence type="ECO:0000259" key="1">
    <source>
        <dbReference type="Pfam" id="PF12937"/>
    </source>
</evidence>
<feature type="domain" description="F-box" evidence="1">
    <location>
        <begin position="35"/>
        <end position="64"/>
    </location>
</feature>
<gene>
    <name evidence="2" type="ORF">DGAL_LOCUS13399</name>
</gene>